<evidence type="ECO:0000313" key="8">
    <source>
        <dbReference type="Proteomes" id="UP000317238"/>
    </source>
</evidence>
<comment type="similarity">
    <text evidence="1">Belongs to the Skp family.</text>
</comment>
<keyword evidence="3" id="KW-0175">Coiled coil</keyword>
<sequence precursor="true">MRSIVKLAIVLTLTAALASVTTVASAQDSGHRIAVVDVAKIFKEHEAIKAQVAAVESKLKSYDEQFKAKREELQKEVEKLKTFSPGTPAYTQQEEKVASMESKLRLEMARTRKELADAEAKIYFDNYQQIAAAVADVAKYNKINLVLRYNSEDMDKAKGDSVVRGVMKNIVYHDSSMDMTAAIMKILSQRIAQGNAGTSAR</sequence>
<gene>
    <name evidence="5" type="ORF">Pan14r_03270</name>
    <name evidence="6" type="ORF">V7x_31310</name>
</gene>
<reference evidence="7 8" key="1">
    <citation type="submission" date="2019-02" db="EMBL/GenBank/DDBJ databases">
        <title>Deep-cultivation of Planctomycetes and their phenomic and genomic characterization uncovers novel biology.</title>
        <authorList>
            <person name="Wiegand S."/>
            <person name="Jogler M."/>
            <person name="Boedeker C."/>
            <person name="Pinto D."/>
            <person name="Vollmers J."/>
            <person name="Rivas-Marin E."/>
            <person name="Kohn T."/>
            <person name="Peeters S.H."/>
            <person name="Heuer A."/>
            <person name="Rast P."/>
            <person name="Oberbeckmann S."/>
            <person name="Bunk B."/>
            <person name="Jeske O."/>
            <person name="Meyerdierks A."/>
            <person name="Storesund J.E."/>
            <person name="Kallscheuer N."/>
            <person name="Luecker S."/>
            <person name="Lage O.M."/>
            <person name="Pohl T."/>
            <person name="Merkel B.J."/>
            <person name="Hornburger P."/>
            <person name="Mueller R.-W."/>
            <person name="Bruemmer F."/>
            <person name="Labrenz M."/>
            <person name="Spormann A.M."/>
            <person name="Op Den Camp H."/>
            <person name="Overmann J."/>
            <person name="Amann R."/>
            <person name="Jetten M.S.M."/>
            <person name="Mascher T."/>
            <person name="Medema M.H."/>
            <person name="Devos D.P."/>
            <person name="Kaster A.-K."/>
            <person name="Ovreas L."/>
            <person name="Rohde M."/>
            <person name="Galperin M.Y."/>
            <person name="Jogler C."/>
        </authorList>
    </citation>
    <scope>NUCLEOTIDE SEQUENCE [LARGE SCALE GENOMIC DNA]</scope>
    <source>
        <strain evidence="5 8">Pan14r</strain>
        <strain evidence="6 7">V7</strain>
    </source>
</reference>
<dbReference type="EMBL" id="SJPZ01000001">
    <property type="protein sequence ID" value="TWU67557.1"/>
    <property type="molecule type" value="Genomic_DNA"/>
</dbReference>
<keyword evidence="8" id="KW-1185">Reference proteome</keyword>
<dbReference type="Pfam" id="PF03938">
    <property type="entry name" value="OmpH"/>
    <property type="match status" value="1"/>
</dbReference>
<organism evidence="5 8">
    <name type="scientific">Crateriforma conspicua</name>
    <dbReference type="NCBI Taxonomy" id="2527996"/>
    <lineage>
        <taxon>Bacteria</taxon>
        <taxon>Pseudomonadati</taxon>
        <taxon>Planctomycetota</taxon>
        <taxon>Planctomycetia</taxon>
        <taxon>Planctomycetales</taxon>
        <taxon>Planctomycetaceae</taxon>
        <taxon>Crateriforma</taxon>
    </lineage>
</organism>
<dbReference type="SUPFAM" id="SSF111384">
    <property type="entry name" value="OmpH-like"/>
    <property type="match status" value="1"/>
</dbReference>
<dbReference type="GO" id="GO:0051082">
    <property type="term" value="F:unfolded protein binding"/>
    <property type="evidence" value="ECO:0007669"/>
    <property type="project" value="InterPro"/>
</dbReference>
<protein>
    <submittedName>
        <fullName evidence="5">Outer membrane protein (OmpH-like)</fullName>
    </submittedName>
</protein>
<dbReference type="InterPro" id="IPR005632">
    <property type="entry name" value="Chaperone_Skp"/>
</dbReference>
<dbReference type="PANTHER" id="PTHR35089">
    <property type="entry name" value="CHAPERONE PROTEIN SKP"/>
    <property type="match status" value="1"/>
</dbReference>
<dbReference type="GO" id="GO:0005829">
    <property type="term" value="C:cytosol"/>
    <property type="evidence" value="ECO:0007669"/>
    <property type="project" value="TreeGrafter"/>
</dbReference>
<feature type="coiled-coil region" evidence="3">
    <location>
        <begin position="45"/>
        <end position="121"/>
    </location>
</feature>
<evidence type="ECO:0000256" key="4">
    <source>
        <dbReference type="SAM" id="SignalP"/>
    </source>
</evidence>
<dbReference type="InterPro" id="IPR024930">
    <property type="entry name" value="Skp_dom_sf"/>
</dbReference>
<comment type="caution">
    <text evidence="5">The sequence shown here is derived from an EMBL/GenBank/DDBJ whole genome shotgun (WGS) entry which is preliminary data.</text>
</comment>
<keyword evidence="2 4" id="KW-0732">Signal</keyword>
<evidence type="ECO:0000313" key="7">
    <source>
        <dbReference type="Proteomes" id="UP000316476"/>
    </source>
</evidence>
<feature type="chain" id="PRO_5036139013" evidence="4">
    <location>
        <begin position="27"/>
        <end position="201"/>
    </location>
</feature>
<evidence type="ECO:0000256" key="3">
    <source>
        <dbReference type="SAM" id="Coils"/>
    </source>
</evidence>
<dbReference type="RefSeq" id="WP_196784755.1">
    <property type="nucleotide sequence ID" value="NZ_CP036319.1"/>
</dbReference>
<accession>A0A5C6FX36</accession>
<name>A0A5C5XZW4_9PLAN</name>
<dbReference type="GO" id="GO:0050821">
    <property type="term" value="P:protein stabilization"/>
    <property type="evidence" value="ECO:0007669"/>
    <property type="project" value="TreeGrafter"/>
</dbReference>
<dbReference type="Proteomes" id="UP000317238">
    <property type="component" value="Unassembled WGS sequence"/>
</dbReference>
<evidence type="ECO:0000313" key="6">
    <source>
        <dbReference type="EMBL" id="TWU67557.1"/>
    </source>
</evidence>
<dbReference type="Gene3D" id="3.30.910.20">
    <property type="entry name" value="Skp domain"/>
    <property type="match status" value="1"/>
</dbReference>
<dbReference type="PANTHER" id="PTHR35089:SF1">
    <property type="entry name" value="CHAPERONE PROTEIN SKP"/>
    <property type="match status" value="1"/>
</dbReference>
<accession>A0A5C5XZW4</accession>
<dbReference type="EMBL" id="SJPL01000001">
    <property type="protein sequence ID" value="TWT68089.1"/>
    <property type="molecule type" value="Genomic_DNA"/>
</dbReference>
<dbReference type="Proteomes" id="UP000316476">
    <property type="component" value="Unassembled WGS sequence"/>
</dbReference>
<evidence type="ECO:0000256" key="2">
    <source>
        <dbReference type="ARBA" id="ARBA00022729"/>
    </source>
</evidence>
<dbReference type="SMART" id="SM00935">
    <property type="entry name" value="OmpH"/>
    <property type="match status" value="1"/>
</dbReference>
<feature type="signal peptide" evidence="4">
    <location>
        <begin position="1"/>
        <end position="26"/>
    </location>
</feature>
<proteinExistence type="inferred from homology"/>
<dbReference type="AlphaFoldDB" id="A0A5C5XZW4"/>
<evidence type="ECO:0000313" key="5">
    <source>
        <dbReference type="EMBL" id="TWT68089.1"/>
    </source>
</evidence>
<evidence type="ECO:0000256" key="1">
    <source>
        <dbReference type="ARBA" id="ARBA00009091"/>
    </source>
</evidence>